<evidence type="ECO:0000256" key="2">
    <source>
        <dbReference type="ARBA" id="ARBA00023163"/>
    </source>
</evidence>
<dbReference type="EMBL" id="JAHUTJ010029165">
    <property type="protein sequence ID" value="MED6275828.1"/>
    <property type="molecule type" value="Genomic_DNA"/>
</dbReference>
<reference evidence="4 5" key="1">
    <citation type="submission" date="2021-06" db="EMBL/GenBank/DDBJ databases">
        <authorList>
            <person name="Palmer J.M."/>
        </authorList>
    </citation>
    <scope>NUCLEOTIDE SEQUENCE [LARGE SCALE GENOMIC DNA]</scope>
    <source>
        <strain evidence="4 5">CL_MEX2019</strain>
        <tissue evidence="4">Muscle</tissue>
    </source>
</reference>
<keyword evidence="2" id="KW-0804">Transcription</keyword>
<dbReference type="InterPro" id="IPR052435">
    <property type="entry name" value="YY1-Transcr_Regul"/>
</dbReference>
<evidence type="ECO:0000256" key="1">
    <source>
        <dbReference type="ARBA" id="ARBA00023015"/>
    </source>
</evidence>
<dbReference type="PANTHER" id="PTHR16088">
    <property type="entry name" value="YY1 ASSOCIATED PROTEIN-RELATED"/>
    <property type="match status" value="1"/>
</dbReference>
<comment type="caution">
    <text evidence="4">The sequence shown here is derived from an EMBL/GenBank/DDBJ whole genome shotgun (WGS) entry which is preliminary data.</text>
</comment>
<gene>
    <name evidence="4" type="ORF">CHARACLAT_030431</name>
</gene>
<proteinExistence type="predicted"/>
<evidence type="ECO:0000313" key="4">
    <source>
        <dbReference type="EMBL" id="MED6275828.1"/>
    </source>
</evidence>
<dbReference type="PANTHER" id="PTHR16088:SF3">
    <property type="entry name" value="GON-4-LIKE PROTEIN"/>
    <property type="match status" value="1"/>
</dbReference>
<organism evidence="4 5">
    <name type="scientific">Characodon lateralis</name>
    <dbReference type="NCBI Taxonomy" id="208331"/>
    <lineage>
        <taxon>Eukaryota</taxon>
        <taxon>Metazoa</taxon>
        <taxon>Chordata</taxon>
        <taxon>Craniata</taxon>
        <taxon>Vertebrata</taxon>
        <taxon>Euteleostomi</taxon>
        <taxon>Actinopterygii</taxon>
        <taxon>Neopterygii</taxon>
        <taxon>Teleostei</taxon>
        <taxon>Neoteleostei</taxon>
        <taxon>Acanthomorphata</taxon>
        <taxon>Ovalentaria</taxon>
        <taxon>Atherinomorphae</taxon>
        <taxon>Cyprinodontiformes</taxon>
        <taxon>Goodeidae</taxon>
        <taxon>Characodon</taxon>
    </lineage>
</organism>
<dbReference type="Proteomes" id="UP001352852">
    <property type="component" value="Unassembled WGS sequence"/>
</dbReference>
<evidence type="ECO:0000256" key="3">
    <source>
        <dbReference type="ARBA" id="ARBA00023242"/>
    </source>
</evidence>
<keyword evidence="5" id="KW-1185">Reference proteome</keyword>
<keyword evidence="3" id="KW-0539">Nucleus</keyword>
<name>A0ABU7DL59_9TELE</name>
<keyword evidence="1" id="KW-0805">Transcription regulation</keyword>
<evidence type="ECO:0000313" key="5">
    <source>
        <dbReference type="Proteomes" id="UP001352852"/>
    </source>
</evidence>
<sequence length="233" mass="26389">MQLLEAVGKEKKMLLIEFCGSITSQEFWLRPIRMGNAVHSGIQSFYLCLLVQFSLFPMAGPRRDSIAWLGFEAPLAGMLTERRQVVRKQYEAVQQRRALQDTTNHLRNNTKDSSSPLPHALASVFVLASQTCTALHLDPAQKLQLQQQVQQHVQLLTQVYLLSRRIHALNHETHVTKRYLVSKPHRPPLNCKAGFRARLGGRLFWKAAEIKTGSNTFTLLMDVDGFLECPAAT</sequence>
<protein>
    <submittedName>
        <fullName evidence="4">Uncharacterized protein</fullName>
    </submittedName>
</protein>
<accession>A0ABU7DL59</accession>